<name>A0ABU5V8Q7_9GAMM</name>
<reference evidence="1 2" key="1">
    <citation type="submission" date="2023-12" db="EMBL/GenBank/DDBJ databases">
        <title>Stenotrophomonas guangdongensis sp. nov., isolated from wilted pepper plants (Capsicum annuum).</title>
        <authorList>
            <person name="Qiu M."/>
            <person name="Li Y."/>
            <person name="Liu Q."/>
            <person name="Zhang X."/>
            <person name="Huang Y."/>
            <person name="Guo R."/>
            <person name="Hu M."/>
            <person name="Zhou J."/>
            <person name="Zhou X."/>
        </authorList>
    </citation>
    <scope>NUCLEOTIDE SEQUENCE [LARGE SCALE GENOMIC DNA]</scope>
    <source>
        <strain evidence="1 2">MH1</strain>
    </source>
</reference>
<dbReference type="RefSeq" id="WP_323439758.1">
    <property type="nucleotide sequence ID" value="NZ_JAYFUH010000260.1"/>
</dbReference>
<keyword evidence="1" id="KW-0808">Transferase</keyword>
<keyword evidence="1" id="KW-0328">Glycosyltransferase</keyword>
<sequence>MPSPAPDSAMTSPPHRFLIRQRWRLARSLALAAGLLRSLVQRGIGGTMQAIGRRMQPHPVASTKPAPVPPRNASGSGRLLLFIDLATPTPSRDSGSVRAHRILQLAHELGWSLAFMPDNGQLPDESARLLHALDIELVGTPGQPRLDRWLQHHGHRVEAVFLCRHQVARRHLQLLRAFTPARIIFDTVDLHHVRLERAAQLHDDATLLKQARQARAEEFQLIAETDATVVVSHAEREYLQQAGVAQPVVVLSNIHDVVVAERHIENTAGLLFVGGYQHHPNREAIAWLVQDIMPLLRKSVPGVVLHLVGEMPQADVARLAAPDIIVHGHVPAIEPFLRDSRINLAPLRSGAGVKGKINQAMSHGLPVVATSIAAEGMFLRHGENALIADSAEAFAAEVARLHDDPALWQQLSLNGYRNIEEHFSSNLARRTLAALLPPD</sequence>
<proteinExistence type="predicted"/>
<dbReference type="Gene3D" id="3.40.50.2000">
    <property type="entry name" value="Glycogen Phosphorylase B"/>
    <property type="match status" value="1"/>
</dbReference>
<comment type="caution">
    <text evidence="1">The sequence shown here is derived from an EMBL/GenBank/DDBJ whole genome shotgun (WGS) entry which is preliminary data.</text>
</comment>
<dbReference type="PANTHER" id="PTHR12526">
    <property type="entry name" value="GLYCOSYLTRANSFERASE"/>
    <property type="match status" value="1"/>
</dbReference>
<dbReference type="EC" id="2.4.-.-" evidence="1"/>
<evidence type="ECO:0000313" key="1">
    <source>
        <dbReference type="EMBL" id="MEA5669627.1"/>
    </source>
</evidence>
<protein>
    <submittedName>
        <fullName evidence="1">Glycosyltransferase</fullName>
        <ecNumber evidence="1">2.4.-.-</ecNumber>
    </submittedName>
</protein>
<dbReference type="Proteomes" id="UP001301653">
    <property type="component" value="Unassembled WGS sequence"/>
</dbReference>
<gene>
    <name evidence="1" type="ORF">VA603_19015</name>
</gene>
<dbReference type="SUPFAM" id="SSF53756">
    <property type="entry name" value="UDP-Glycosyltransferase/glycogen phosphorylase"/>
    <property type="match status" value="1"/>
</dbReference>
<dbReference type="CDD" id="cd03801">
    <property type="entry name" value="GT4_PimA-like"/>
    <property type="match status" value="1"/>
</dbReference>
<dbReference type="Pfam" id="PF13692">
    <property type="entry name" value="Glyco_trans_1_4"/>
    <property type="match status" value="1"/>
</dbReference>
<dbReference type="EMBL" id="JAYFUH010000260">
    <property type="protein sequence ID" value="MEA5669627.1"/>
    <property type="molecule type" value="Genomic_DNA"/>
</dbReference>
<dbReference type="GO" id="GO:0016757">
    <property type="term" value="F:glycosyltransferase activity"/>
    <property type="evidence" value="ECO:0007669"/>
    <property type="project" value="UniProtKB-KW"/>
</dbReference>
<keyword evidence="2" id="KW-1185">Reference proteome</keyword>
<evidence type="ECO:0000313" key="2">
    <source>
        <dbReference type="Proteomes" id="UP001301653"/>
    </source>
</evidence>
<dbReference type="PANTHER" id="PTHR12526:SF600">
    <property type="entry name" value="GLYCOSYL TRANSFERASE GROUP 1"/>
    <property type="match status" value="1"/>
</dbReference>
<accession>A0ABU5V8Q7</accession>
<organism evidence="1 2">
    <name type="scientific">Stenotrophomonas capsici</name>
    <dbReference type="NCBI Taxonomy" id="3110230"/>
    <lineage>
        <taxon>Bacteria</taxon>
        <taxon>Pseudomonadati</taxon>
        <taxon>Pseudomonadota</taxon>
        <taxon>Gammaproteobacteria</taxon>
        <taxon>Lysobacterales</taxon>
        <taxon>Lysobacteraceae</taxon>
        <taxon>Stenotrophomonas</taxon>
    </lineage>
</organism>